<name>A0AAV7VU70_PLEWA</name>
<sequence length="77" mass="8442">MFVASTPLDVLTTRGSVHPQQSLGNAAVPSRSKTRKSASRCLLRALVLRKYASFTLHVTPPLESSTSVTRRHPSLRL</sequence>
<keyword evidence="3" id="KW-1185">Reference proteome</keyword>
<feature type="region of interest" description="Disordered" evidence="1">
    <location>
        <begin position="13"/>
        <end position="36"/>
    </location>
</feature>
<comment type="caution">
    <text evidence="2">The sequence shown here is derived from an EMBL/GenBank/DDBJ whole genome shotgun (WGS) entry which is preliminary data.</text>
</comment>
<protein>
    <submittedName>
        <fullName evidence="2">Uncharacterized protein</fullName>
    </submittedName>
</protein>
<organism evidence="2 3">
    <name type="scientific">Pleurodeles waltl</name>
    <name type="common">Iberian ribbed newt</name>
    <dbReference type="NCBI Taxonomy" id="8319"/>
    <lineage>
        <taxon>Eukaryota</taxon>
        <taxon>Metazoa</taxon>
        <taxon>Chordata</taxon>
        <taxon>Craniata</taxon>
        <taxon>Vertebrata</taxon>
        <taxon>Euteleostomi</taxon>
        <taxon>Amphibia</taxon>
        <taxon>Batrachia</taxon>
        <taxon>Caudata</taxon>
        <taxon>Salamandroidea</taxon>
        <taxon>Salamandridae</taxon>
        <taxon>Pleurodelinae</taxon>
        <taxon>Pleurodeles</taxon>
    </lineage>
</organism>
<reference evidence="2" key="1">
    <citation type="journal article" date="2022" name="bioRxiv">
        <title>Sequencing and chromosome-scale assembly of the giantPleurodeles waltlgenome.</title>
        <authorList>
            <person name="Brown T."/>
            <person name="Elewa A."/>
            <person name="Iarovenko S."/>
            <person name="Subramanian E."/>
            <person name="Araus A.J."/>
            <person name="Petzold A."/>
            <person name="Susuki M."/>
            <person name="Suzuki K.-i.T."/>
            <person name="Hayashi T."/>
            <person name="Toyoda A."/>
            <person name="Oliveira C."/>
            <person name="Osipova E."/>
            <person name="Leigh N.D."/>
            <person name="Simon A."/>
            <person name="Yun M.H."/>
        </authorList>
    </citation>
    <scope>NUCLEOTIDE SEQUENCE</scope>
    <source>
        <strain evidence="2">20211129_DDA</strain>
        <tissue evidence="2">Liver</tissue>
    </source>
</reference>
<dbReference type="EMBL" id="JANPWB010000003">
    <property type="protein sequence ID" value="KAJ1204207.1"/>
    <property type="molecule type" value="Genomic_DNA"/>
</dbReference>
<gene>
    <name evidence="2" type="ORF">NDU88_007988</name>
</gene>
<accession>A0AAV7VU70</accession>
<proteinExistence type="predicted"/>
<dbReference type="Proteomes" id="UP001066276">
    <property type="component" value="Chromosome 2_1"/>
</dbReference>
<dbReference type="AlphaFoldDB" id="A0AAV7VU70"/>
<evidence type="ECO:0000313" key="3">
    <source>
        <dbReference type="Proteomes" id="UP001066276"/>
    </source>
</evidence>
<evidence type="ECO:0000256" key="1">
    <source>
        <dbReference type="SAM" id="MobiDB-lite"/>
    </source>
</evidence>
<evidence type="ECO:0000313" key="2">
    <source>
        <dbReference type="EMBL" id="KAJ1204207.1"/>
    </source>
</evidence>
<feature type="compositionally biased region" description="Polar residues" evidence="1">
    <location>
        <begin position="13"/>
        <end position="24"/>
    </location>
</feature>